<dbReference type="InterPro" id="IPR036663">
    <property type="entry name" value="Fumarylacetoacetase_C_sf"/>
</dbReference>
<dbReference type="GO" id="GO:0008684">
    <property type="term" value="F:2-oxopent-4-enoate hydratase activity"/>
    <property type="evidence" value="ECO:0007669"/>
    <property type="project" value="UniProtKB-EC"/>
</dbReference>
<reference evidence="3 4" key="1">
    <citation type="submission" date="2020-08" db="EMBL/GenBank/DDBJ databases">
        <title>Genomic Encyclopedia of Type Strains, Phase IV (KMG-IV): sequencing the most valuable type-strain genomes for metagenomic binning, comparative biology and taxonomic classification.</title>
        <authorList>
            <person name="Goeker M."/>
        </authorList>
    </citation>
    <scope>NUCLEOTIDE SEQUENCE [LARGE SCALE GENOMIC DNA]</scope>
    <source>
        <strain evidence="3 4">DSM 27163</strain>
    </source>
</reference>
<feature type="domain" description="Fumarylacetoacetase-like C-terminal" evidence="2">
    <location>
        <begin position="78"/>
        <end position="262"/>
    </location>
</feature>
<keyword evidence="4" id="KW-1185">Reference proteome</keyword>
<dbReference type="EC" id="4.2.1.80" evidence="3"/>
<dbReference type="RefSeq" id="WP_184101694.1">
    <property type="nucleotide sequence ID" value="NZ_JACIJH010000025.1"/>
</dbReference>
<dbReference type="InterPro" id="IPR011234">
    <property type="entry name" value="Fumarylacetoacetase-like_C"/>
</dbReference>
<dbReference type="EMBL" id="JACIJH010000025">
    <property type="protein sequence ID" value="MBB5708712.1"/>
    <property type="molecule type" value="Genomic_DNA"/>
</dbReference>
<organism evidence="3 4">
    <name type="scientific">Sphingopyxis panaciterrulae</name>
    <dbReference type="NCBI Taxonomy" id="462372"/>
    <lineage>
        <taxon>Bacteria</taxon>
        <taxon>Pseudomonadati</taxon>
        <taxon>Pseudomonadota</taxon>
        <taxon>Alphaproteobacteria</taxon>
        <taxon>Sphingomonadales</taxon>
        <taxon>Sphingomonadaceae</taxon>
        <taxon>Sphingopyxis</taxon>
    </lineage>
</organism>
<dbReference type="PANTHER" id="PTHR30143:SF0">
    <property type="entry name" value="2-KETO-4-PENTENOATE HYDRATASE"/>
    <property type="match status" value="1"/>
</dbReference>
<dbReference type="GO" id="GO:0005737">
    <property type="term" value="C:cytoplasm"/>
    <property type="evidence" value="ECO:0007669"/>
    <property type="project" value="TreeGrafter"/>
</dbReference>
<evidence type="ECO:0000259" key="2">
    <source>
        <dbReference type="Pfam" id="PF01557"/>
    </source>
</evidence>
<dbReference type="PANTHER" id="PTHR30143">
    <property type="entry name" value="ACID HYDRATASE"/>
    <property type="match status" value="1"/>
</dbReference>
<dbReference type="SUPFAM" id="SSF56529">
    <property type="entry name" value="FAH"/>
    <property type="match status" value="1"/>
</dbReference>
<keyword evidence="1 3" id="KW-0456">Lyase</keyword>
<gene>
    <name evidence="3" type="ORF">FHR21_004106</name>
</gene>
<evidence type="ECO:0000256" key="1">
    <source>
        <dbReference type="ARBA" id="ARBA00023239"/>
    </source>
</evidence>
<comment type="caution">
    <text evidence="3">The sequence shown here is derived from an EMBL/GenBank/DDBJ whole genome shotgun (WGS) entry which is preliminary data.</text>
</comment>
<dbReference type="Pfam" id="PF01557">
    <property type="entry name" value="FAA_hydrolase"/>
    <property type="match status" value="1"/>
</dbReference>
<protein>
    <submittedName>
        <fullName evidence="3">2-keto-4-pentenoate hydratase</fullName>
        <ecNumber evidence="3">4.2.1.80</ecNumber>
    </submittedName>
</protein>
<dbReference type="AlphaFoldDB" id="A0A7W9B9X2"/>
<dbReference type="Proteomes" id="UP000537161">
    <property type="component" value="Unassembled WGS sequence"/>
</dbReference>
<evidence type="ECO:0000313" key="4">
    <source>
        <dbReference type="Proteomes" id="UP000537161"/>
    </source>
</evidence>
<name>A0A7W9B9X2_9SPHN</name>
<sequence length="265" mass="27721">MSRTDATSVLQGHADALAGAYGGEAVRPIRRAFEDAGTIEDAYAIQALNTDRWLHEGRIIVGAKIGLTAKAVQAQLGVDQPDFGILFADMAVEDGAAIAPCRLLQPKVEAEVAFVMRRAPDIDRLTTAELLSSVDYALPALEIVDSRIAGWDIGIVDTIADNASSGLFVLGTTPVPVAGLDLRLCGMVLEKNGEPVSFGAGAACLGHPLHALGWLARTLAKVGRPLEAGSIVLSGALGPMVDARPSDVFETRIEGVGSARVRFGQ</sequence>
<proteinExistence type="predicted"/>
<dbReference type="Gene3D" id="3.90.850.10">
    <property type="entry name" value="Fumarylacetoacetase-like, C-terminal domain"/>
    <property type="match status" value="1"/>
</dbReference>
<evidence type="ECO:0000313" key="3">
    <source>
        <dbReference type="EMBL" id="MBB5708712.1"/>
    </source>
</evidence>
<dbReference type="InterPro" id="IPR050772">
    <property type="entry name" value="Hydratase-Decarb/MhpD_sf"/>
</dbReference>
<accession>A0A7W9B9X2</accession>